<name>A0A6V7UJD7_MELEN</name>
<dbReference type="AlphaFoldDB" id="A0A6V7UJD7"/>
<protein>
    <submittedName>
        <fullName evidence="2">Uncharacterized protein</fullName>
    </submittedName>
</protein>
<dbReference type="OrthoDB" id="284184at2759"/>
<evidence type="ECO:0000313" key="2">
    <source>
        <dbReference type="EMBL" id="CAD2159624.1"/>
    </source>
</evidence>
<evidence type="ECO:0000256" key="1">
    <source>
        <dbReference type="SAM" id="SignalP"/>
    </source>
</evidence>
<gene>
    <name evidence="2" type="ORF">MENT_LOCUS13813</name>
</gene>
<feature type="signal peptide" evidence="1">
    <location>
        <begin position="1"/>
        <end position="22"/>
    </location>
</feature>
<feature type="chain" id="PRO_5028247857" evidence="1">
    <location>
        <begin position="23"/>
        <end position="245"/>
    </location>
</feature>
<dbReference type="Proteomes" id="UP000580250">
    <property type="component" value="Unassembled WGS sequence"/>
</dbReference>
<accession>A0A6V7UJD7</accession>
<dbReference type="EMBL" id="CAJEWN010000075">
    <property type="protein sequence ID" value="CAD2159624.1"/>
    <property type="molecule type" value="Genomic_DNA"/>
</dbReference>
<sequence length="245" mass="27867">MILKFIFLFSINLLINPSPIDGAKLGKNIKIENKTSNFASLDLTKRPLNFYIIANGKHAAVLNKSLNLNGSEVDYKISHPPFLIKNRGSVILLDNENPSPFNVGYPSLIQMLAASGHSTLAIEGGNFEEIEKVVKWEELHEILLLGVGKKGTQLILDLIEKVPRIKEELNSVLLINPPKTLSNKIEEYSKENGDRIYWILLKKEVDWFNKDNLKEINFEWNPEKKESIEKLAQISVNLLDFVHPR</sequence>
<organism evidence="2 3">
    <name type="scientific">Meloidogyne enterolobii</name>
    <name type="common">Root-knot nematode worm</name>
    <name type="synonym">Meloidogyne mayaguensis</name>
    <dbReference type="NCBI Taxonomy" id="390850"/>
    <lineage>
        <taxon>Eukaryota</taxon>
        <taxon>Metazoa</taxon>
        <taxon>Ecdysozoa</taxon>
        <taxon>Nematoda</taxon>
        <taxon>Chromadorea</taxon>
        <taxon>Rhabditida</taxon>
        <taxon>Tylenchina</taxon>
        <taxon>Tylenchomorpha</taxon>
        <taxon>Tylenchoidea</taxon>
        <taxon>Meloidogynidae</taxon>
        <taxon>Meloidogyninae</taxon>
        <taxon>Meloidogyne</taxon>
    </lineage>
</organism>
<proteinExistence type="predicted"/>
<evidence type="ECO:0000313" key="3">
    <source>
        <dbReference type="Proteomes" id="UP000580250"/>
    </source>
</evidence>
<reference evidence="2 3" key="1">
    <citation type="submission" date="2020-08" db="EMBL/GenBank/DDBJ databases">
        <authorList>
            <person name="Koutsovoulos G."/>
            <person name="Danchin GJ E."/>
        </authorList>
    </citation>
    <scope>NUCLEOTIDE SEQUENCE [LARGE SCALE GENOMIC DNA]</scope>
</reference>
<comment type="caution">
    <text evidence="2">The sequence shown here is derived from an EMBL/GenBank/DDBJ whole genome shotgun (WGS) entry which is preliminary data.</text>
</comment>
<keyword evidence="1" id="KW-0732">Signal</keyword>